<comment type="caution">
    <text evidence="2">The sequence shown here is derived from an EMBL/GenBank/DDBJ whole genome shotgun (WGS) entry which is preliminary data.</text>
</comment>
<evidence type="ECO:0000313" key="2">
    <source>
        <dbReference type="EMBL" id="MCI20117.1"/>
    </source>
</evidence>
<dbReference type="AlphaFoldDB" id="A0A392Q8A3"/>
<dbReference type="PANTHER" id="PTHR35218:SF9">
    <property type="entry name" value="ENDONUCLEASE_EXONUCLEASE_PHOSPHATASE DOMAIN-CONTAINING PROTEIN"/>
    <property type="match status" value="1"/>
</dbReference>
<dbReference type="PANTHER" id="PTHR35218">
    <property type="entry name" value="RNASE H DOMAIN-CONTAINING PROTEIN"/>
    <property type="match status" value="1"/>
</dbReference>
<accession>A0A392Q8A3</accession>
<evidence type="ECO:0000256" key="1">
    <source>
        <dbReference type="SAM" id="Phobius"/>
    </source>
</evidence>
<proteinExistence type="predicted"/>
<keyword evidence="3" id="KW-1185">Reference proteome</keyword>
<keyword evidence="1" id="KW-1133">Transmembrane helix</keyword>
<keyword evidence="1" id="KW-0472">Membrane</keyword>
<name>A0A392Q8A3_9FABA</name>
<reference evidence="2 3" key="1">
    <citation type="journal article" date="2018" name="Front. Plant Sci.">
        <title>Red Clover (Trifolium pratense) and Zigzag Clover (T. medium) - A Picture of Genomic Similarities and Differences.</title>
        <authorList>
            <person name="Dluhosova J."/>
            <person name="Istvanek J."/>
            <person name="Nedelnik J."/>
            <person name="Repkova J."/>
        </authorList>
    </citation>
    <scope>NUCLEOTIDE SEQUENCE [LARGE SCALE GENOMIC DNA]</scope>
    <source>
        <strain evidence="3">cv. 10/8</strain>
        <tissue evidence="2">Leaf</tissue>
    </source>
</reference>
<organism evidence="2 3">
    <name type="scientific">Trifolium medium</name>
    <dbReference type="NCBI Taxonomy" id="97028"/>
    <lineage>
        <taxon>Eukaryota</taxon>
        <taxon>Viridiplantae</taxon>
        <taxon>Streptophyta</taxon>
        <taxon>Embryophyta</taxon>
        <taxon>Tracheophyta</taxon>
        <taxon>Spermatophyta</taxon>
        <taxon>Magnoliopsida</taxon>
        <taxon>eudicotyledons</taxon>
        <taxon>Gunneridae</taxon>
        <taxon>Pentapetalae</taxon>
        <taxon>rosids</taxon>
        <taxon>fabids</taxon>
        <taxon>Fabales</taxon>
        <taxon>Fabaceae</taxon>
        <taxon>Papilionoideae</taxon>
        <taxon>50 kb inversion clade</taxon>
        <taxon>NPAAA clade</taxon>
        <taxon>Hologalegina</taxon>
        <taxon>IRL clade</taxon>
        <taxon>Trifolieae</taxon>
        <taxon>Trifolium</taxon>
    </lineage>
</organism>
<dbReference type="Proteomes" id="UP000265520">
    <property type="component" value="Unassembled WGS sequence"/>
</dbReference>
<keyword evidence="1" id="KW-0812">Transmembrane</keyword>
<evidence type="ECO:0000313" key="3">
    <source>
        <dbReference type="Proteomes" id="UP000265520"/>
    </source>
</evidence>
<sequence>MQYSECRGFSGGIVVAWQSEEVMVNVEVKDFQFLHLMISLHDGPTWMFTAVYANPKEELRKELWMKLLNISKHITGGCLIDIGAMGTKFTWRGPLLNGHSRIFERLDRALSNDEWFFHVLIFLITTLFLCCFMECKLR</sequence>
<protein>
    <recommendedName>
        <fullName evidence="4">Endonuclease/exonuclease/phosphatase family protein</fullName>
    </recommendedName>
</protein>
<feature type="transmembrane region" description="Helical" evidence="1">
    <location>
        <begin position="115"/>
        <end position="135"/>
    </location>
</feature>
<dbReference type="EMBL" id="LXQA010118175">
    <property type="protein sequence ID" value="MCI20117.1"/>
    <property type="molecule type" value="Genomic_DNA"/>
</dbReference>
<evidence type="ECO:0008006" key="4">
    <source>
        <dbReference type="Google" id="ProtNLM"/>
    </source>
</evidence>